<sequence>MHDATKAAAAELENNETNNTNHPIALWGGRFSSGPSAELAKLSKSTQFDWRLADDDIAGSRAHAHALHRAGLLNEKEYADLSCALDELQKHVDDGTFAPIEEDEDEATALERGLLEIAGNELGGKLRAGRSRNDQIAALIRMFLRRHARIIASLLLSVCQALLNQSKNAKDAVMPGRTHMQHAQPILLAHQLMAHVWPLLRDVNRFIDWDLRADESPYGAGALAGNTLGLNPEEVAKELGFSKVCANSIDATASRDLVAEFSFIAAMVGVDISRLSEEIIIWNTQEFAFVRLDDAYSTGSSIMPQKKNPDIAELARGKAGRLIGDLTGLMATLKGLPTAYARDLQEDKEAVFDQIDTLEVLLPAFAGMVETMKFDLNRLYEQSSTGFALATDIAEWLVKKGVPFRNAHTLSGLCVKRAEEIGGDLADLSDDDFSNILSGFVDSEEIANIRTILTSAGSVSARCGRGGTAFVRVKEQIVEAENAIDNYYKFANSKSDGSAYISSIK</sequence>
<feature type="domain" description="Fumarate lyase N-terminal" evidence="8">
    <location>
        <begin position="33"/>
        <end position="324"/>
    </location>
</feature>
<dbReference type="InterPro" id="IPR009049">
    <property type="entry name" value="Argininosuccinate_lyase"/>
</dbReference>
<dbReference type="Proteomes" id="UP000234905">
    <property type="component" value="Unassembled WGS sequence"/>
</dbReference>
<dbReference type="InterPro" id="IPR029419">
    <property type="entry name" value="Arg_succ_lyase_C"/>
</dbReference>
<dbReference type="InterPro" id="IPR024083">
    <property type="entry name" value="Fumarase/histidase_N"/>
</dbReference>
<dbReference type="InterPro" id="IPR020557">
    <property type="entry name" value="Fumarate_lyase_CS"/>
</dbReference>
<dbReference type="PRINTS" id="PR00149">
    <property type="entry name" value="FUMRATELYASE"/>
</dbReference>
<keyword evidence="4 6" id="KW-0028">Amino-acid biosynthesis</keyword>
<evidence type="ECO:0000259" key="8">
    <source>
        <dbReference type="Pfam" id="PF00206"/>
    </source>
</evidence>
<dbReference type="PROSITE" id="PS00163">
    <property type="entry name" value="FUMARATE_LYASES"/>
    <property type="match status" value="1"/>
</dbReference>
<dbReference type="HAMAP" id="MF_00006">
    <property type="entry name" value="Arg_succ_lyase"/>
    <property type="match status" value="1"/>
</dbReference>
<comment type="subcellular location">
    <subcellularLocation>
        <location evidence="6">Cytoplasm</location>
    </subcellularLocation>
</comment>
<dbReference type="Gene3D" id="1.20.200.10">
    <property type="entry name" value="Fumarase/aspartase (Central domain)"/>
    <property type="match status" value="1"/>
</dbReference>
<accession>A0AAP8IT51</accession>
<feature type="domain" description="Argininosuccinate lyase C-terminal" evidence="9">
    <location>
        <begin position="387"/>
        <end position="458"/>
    </location>
</feature>
<dbReference type="Gene3D" id="1.10.40.30">
    <property type="entry name" value="Fumarase/aspartase (C-terminal domain)"/>
    <property type="match status" value="1"/>
</dbReference>
<reference evidence="10 11" key="1">
    <citation type="submission" date="2017-12" db="EMBL/GenBank/DDBJ databases">
        <title>Phylogenetic diversity of female urinary microbiome.</title>
        <authorList>
            <person name="Thomas-White K."/>
            <person name="Wolfe A.J."/>
        </authorList>
    </citation>
    <scope>NUCLEOTIDE SEQUENCE [LARGE SCALE GENOMIC DNA]</scope>
    <source>
        <strain evidence="10 11">UMB0682</strain>
    </source>
</reference>
<dbReference type="Pfam" id="PF14698">
    <property type="entry name" value="ASL_C2"/>
    <property type="match status" value="1"/>
</dbReference>
<evidence type="ECO:0000256" key="5">
    <source>
        <dbReference type="ARBA" id="ARBA00023239"/>
    </source>
</evidence>
<proteinExistence type="inferred from homology"/>
<evidence type="ECO:0000256" key="6">
    <source>
        <dbReference type="HAMAP-Rule" id="MF_00006"/>
    </source>
</evidence>
<dbReference type="PRINTS" id="PR00145">
    <property type="entry name" value="ARGSUCLYASE"/>
</dbReference>
<dbReference type="SUPFAM" id="SSF48557">
    <property type="entry name" value="L-aspartase-like"/>
    <property type="match status" value="1"/>
</dbReference>
<keyword evidence="6" id="KW-0963">Cytoplasm</keyword>
<dbReference type="GO" id="GO:0042450">
    <property type="term" value="P:L-arginine biosynthetic process via ornithine"/>
    <property type="evidence" value="ECO:0007669"/>
    <property type="project" value="UniProtKB-UniRule"/>
</dbReference>
<keyword evidence="5 6" id="KW-0456">Lyase</keyword>
<dbReference type="GO" id="GO:0005829">
    <property type="term" value="C:cytosol"/>
    <property type="evidence" value="ECO:0007669"/>
    <property type="project" value="TreeGrafter"/>
</dbReference>
<dbReference type="NCBIfam" id="TIGR00838">
    <property type="entry name" value="argH"/>
    <property type="match status" value="1"/>
</dbReference>
<evidence type="ECO:0000256" key="1">
    <source>
        <dbReference type="ARBA" id="ARBA00004941"/>
    </source>
</evidence>
<dbReference type="EC" id="4.3.2.1" evidence="2 6"/>
<evidence type="ECO:0000256" key="3">
    <source>
        <dbReference type="ARBA" id="ARBA00022571"/>
    </source>
</evidence>
<dbReference type="AlphaFoldDB" id="A0AAP8IT51"/>
<dbReference type="InterPro" id="IPR022761">
    <property type="entry name" value="Fumarate_lyase_N"/>
</dbReference>
<comment type="similarity">
    <text evidence="6">Belongs to the lyase 1 family. Argininosuccinate lyase subfamily.</text>
</comment>
<dbReference type="GO" id="GO:0004056">
    <property type="term" value="F:argininosuccinate lyase activity"/>
    <property type="evidence" value="ECO:0007669"/>
    <property type="project" value="UniProtKB-UniRule"/>
</dbReference>
<comment type="caution">
    <text evidence="10">The sequence shown here is derived from an EMBL/GenBank/DDBJ whole genome shotgun (WGS) entry which is preliminary data.</text>
</comment>
<name>A0AAP8IT51_GARVA</name>
<evidence type="ECO:0000256" key="7">
    <source>
        <dbReference type="SAM" id="MobiDB-lite"/>
    </source>
</evidence>
<gene>
    <name evidence="6 10" type="primary">argH</name>
    <name evidence="10" type="ORF">CYJ61_02560</name>
</gene>
<dbReference type="CDD" id="cd01359">
    <property type="entry name" value="Argininosuccinate_lyase"/>
    <property type="match status" value="1"/>
</dbReference>
<dbReference type="Pfam" id="PF00206">
    <property type="entry name" value="Lyase_1"/>
    <property type="match status" value="1"/>
</dbReference>
<dbReference type="Gene3D" id="1.10.275.10">
    <property type="entry name" value="Fumarase/aspartase (N-terminal domain)"/>
    <property type="match status" value="1"/>
</dbReference>
<comment type="catalytic activity">
    <reaction evidence="6">
        <text>2-(N(omega)-L-arginino)succinate = fumarate + L-arginine</text>
        <dbReference type="Rhea" id="RHEA:24020"/>
        <dbReference type="ChEBI" id="CHEBI:29806"/>
        <dbReference type="ChEBI" id="CHEBI:32682"/>
        <dbReference type="ChEBI" id="CHEBI:57472"/>
        <dbReference type="EC" id="4.3.2.1"/>
    </reaction>
</comment>
<dbReference type="EMBL" id="PKJN01000001">
    <property type="protein sequence ID" value="PKZ60285.1"/>
    <property type="molecule type" value="Genomic_DNA"/>
</dbReference>
<dbReference type="FunFam" id="1.20.200.10:FF:000015">
    <property type="entry name" value="argininosuccinate lyase isoform X2"/>
    <property type="match status" value="1"/>
</dbReference>
<evidence type="ECO:0000256" key="2">
    <source>
        <dbReference type="ARBA" id="ARBA00012338"/>
    </source>
</evidence>
<comment type="pathway">
    <text evidence="1 6">Amino-acid biosynthesis; L-arginine biosynthesis; L-arginine from L-ornithine and carbamoyl phosphate: step 3/3.</text>
</comment>
<organism evidence="10 11">
    <name type="scientific">Gardnerella vaginalis</name>
    <dbReference type="NCBI Taxonomy" id="2702"/>
    <lineage>
        <taxon>Bacteria</taxon>
        <taxon>Bacillati</taxon>
        <taxon>Actinomycetota</taxon>
        <taxon>Actinomycetes</taxon>
        <taxon>Bifidobacteriales</taxon>
        <taxon>Bifidobacteriaceae</taxon>
        <taxon>Gardnerella</taxon>
    </lineage>
</organism>
<evidence type="ECO:0000313" key="11">
    <source>
        <dbReference type="Proteomes" id="UP000234905"/>
    </source>
</evidence>
<dbReference type="PANTHER" id="PTHR43814:SF1">
    <property type="entry name" value="ARGININOSUCCINATE LYASE"/>
    <property type="match status" value="1"/>
</dbReference>
<dbReference type="FunFam" id="1.10.40.30:FF:000001">
    <property type="entry name" value="Argininosuccinate lyase"/>
    <property type="match status" value="1"/>
</dbReference>
<evidence type="ECO:0000256" key="4">
    <source>
        <dbReference type="ARBA" id="ARBA00022605"/>
    </source>
</evidence>
<dbReference type="InterPro" id="IPR008948">
    <property type="entry name" value="L-Aspartase-like"/>
</dbReference>
<protein>
    <recommendedName>
        <fullName evidence="2 6">Argininosuccinate lyase</fullName>
        <shortName evidence="6">ASAL</shortName>
        <ecNumber evidence="2 6">4.3.2.1</ecNumber>
    </recommendedName>
    <alternativeName>
        <fullName evidence="6">Arginosuccinase</fullName>
    </alternativeName>
</protein>
<dbReference type="PANTHER" id="PTHR43814">
    <property type="entry name" value="ARGININOSUCCINATE LYASE"/>
    <property type="match status" value="1"/>
</dbReference>
<dbReference type="InterPro" id="IPR000362">
    <property type="entry name" value="Fumarate_lyase_fam"/>
</dbReference>
<keyword evidence="3 6" id="KW-0055">Arginine biosynthesis</keyword>
<evidence type="ECO:0000313" key="10">
    <source>
        <dbReference type="EMBL" id="PKZ60285.1"/>
    </source>
</evidence>
<feature type="region of interest" description="Disordered" evidence="7">
    <location>
        <begin position="1"/>
        <end position="20"/>
    </location>
</feature>
<evidence type="ECO:0000259" key="9">
    <source>
        <dbReference type="Pfam" id="PF14698"/>
    </source>
</evidence>